<dbReference type="PANTHER" id="PTHR43667">
    <property type="entry name" value="CYCLOPROPANE-FATTY-ACYL-PHOSPHOLIPID SYNTHASE"/>
    <property type="match status" value="1"/>
</dbReference>
<sequence length="249" mass="26303">MERQQISRIAHSAHPVAAPLSDGSVRRLLDQAVGDGTGRVLDLGCGEAPWLLRALAAHPRLRAVGVDTDAEALTLAQRAAETLGVAQRLGLHHQDAREFGLPEPFDVVLCVGATHAFGGLAPTLAAVARHLAPGGVALVGEGYWEREPDPAALAGLGGADPAEFADLPTTVARVVAEGWTPVQGHISSLREWDDYEWSWTGSLARWALDHPDHPDSAQAAAVAAEHRAGWLGGYRGTLGFVTLLLRRSA</sequence>
<evidence type="ECO:0000259" key="1">
    <source>
        <dbReference type="Pfam" id="PF13649"/>
    </source>
</evidence>
<dbReference type="Pfam" id="PF13649">
    <property type="entry name" value="Methyltransf_25"/>
    <property type="match status" value="1"/>
</dbReference>
<accession>A0ABN3A1I5</accession>
<dbReference type="Gene3D" id="3.40.50.150">
    <property type="entry name" value="Vaccinia Virus protein VP39"/>
    <property type="match status" value="1"/>
</dbReference>
<comment type="caution">
    <text evidence="2">The sequence shown here is derived from an EMBL/GenBank/DDBJ whole genome shotgun (WGS) entry which is preliminary data.</text>
</comment>
<dbReference type="SUPFAM" id="SSF53335">
    <property type="entry name" value="S-adenosyl-L-methionine-dependent methyltransferases"/>
    <property type="match status" value="1"/>
</dbReference>
<gene>
    <name evidence="2" type="ORF">GCM10009760_47220</name>
</gene>
<proteinExistence type="predicted"/>
<dbReference type="Proteomes" id="UP001422759">
    <property type="component" value="Unassembled WGS sequence"/>
</dbReference>
<keyword evidence="3" id="KW-1185">Reference proteome</keyword>
<dbReference type="InterPro" id="IPR029063">
    <property type="entry name" value="SAM-dependent_MTases_sf"/>
</dbReference>
<keyword evidence="2" id="KW-0808">Transferase</keyword>
<evidence type="ECO:0000313" key="2">
    <source>
        <dbReference type="EMBL" id="GAA2151625.1"/>
    </source>
</evidence>
<keyword evidence="2" id="KW-0489">Methyltransferase</keyword>
<reference evidence="2 3" key="1">
    <citation type="journal article" date="2019" name="Int. J. Syst. Evol. Microbiol.">
        <title>The Global Catalogue of Microorganisms (GCM) 10K type strain sequencing project: providing services to taxonomists for standard genome sequencing and annotation.</title>
        <authorList>
            <consortium name="The Broad Institute Genomics Platform"/>
            <consortium name="The Broad Institute Genome Sequencing Center for Infectious Disease"/>
            <person name="Wu L."/>
            <person name="Ma J."/>
        </authorList>
    </citation>
    <scope>NUCLEOTIDE SEQUENCE [LARGE SCALE GENOMIC DNA]</scope>
    <source>
        <strain evidence="2 3">JCM 14560</strain>
    </source>
</reference>
<feature type="domain" description="Methyltransferase" evidence="1">
    <location>
        <begin position="40"/>
        <end position="135"/>
    </location>
</feature>
<dbReference type="PANTHER" id="PTHR43667:SF2">
    <property type="entry name" value="FATTY ACID C-METHYL TRANSFERASE"/>
    <property type="match status" value="1"/>
</dbReference>
<dbReference type="GO" id="GO:0008168">
    <property type="term" value="F:methyltransferase activity"/>
    <property type="evidence" value="ECO:0007669"/>
    <property type="project" value="UniProtKB-KW"/>
</dbReference>
<name>A0ABN3A1I5_9ACTN</name>
<dbReference type="InterPro" id="IPR041698">
    <property type="entry name" value="Methyltransf_25"/>
</dbReference>
<protein>
    <submittedName>
        <fullName evidence="2">Class I SAM-dependent methyltransferase</fullName>
    </submittedName>
</protein>
<evidence type="ECO:0000313" key="3">
    <source>
        <dbReference type="Proteomes" id="UP001422759"/>
    </source>
</evidence>
<dbReference type="CDD" id="cd02440">
    <property type="entry name" value="AdoMet_MTases"/>
    <property type="match status" value="1"/>
</dbReference>
<organism evidence="2 3">
    <name type="scientific">Kitasatospora kazusensis</name>
    <dbReference type="NCBI Taxonomy" id="407974"/>
    <lineage>
        <taxon>Bacteria</taxon>
        <taxon>Bacillati</taxon>
        <taxon>Actinomycetota</taxon>
        <taxon>Actinomycetes</taxon>
        <taxon>Kitasatosporales</taxon>
        <taxon>Streptomycetaceae</taxon>
        <taxon>Kitasatospora</taxon>
    </lineage>
</organism>
<dbReference type="RefSeq" id="WP_344467935.1">
    <property type="nucleotide sequence ID" value="NZ_BAAANT010000032.1"/>
</dbReference>
<dbReference type="EMBL" id="BAAANT010000032">
    <property type="protein sequence ID" value="GAA2151625.1"/>
    <property type="molecule type" value="Genomic_DNA"/>
</dbReference>
<dbReference type="InterPro" id="IPR050723">
    <property type="entry name" value="CFA/CMAS"/>
</dbReference>
<dbReference type="GO" id="GO:0032259">
    <property type="term" value="P:methylation"/>
    <property type="evidence" value="ECO:0007669"/>
    <property type="project" value="UniProtKB-KW"/>
</dbReference>